<dbReference type="InParanoid" id="B2A0F3"/>
<dbReference type="PANTHER" id="PTHR12677:SF59">
    <property type="entry name" value="GOLGI APPARATUS MEMBRANE PROTEIN TVP38-RELATED"/>
    <property type="match status" value="1"/>
</dbReference>
<dbReference type="HOGENOM" id="CLU_038944_7_0_9"/>
<evidence type="ECO:0000256" key="2">
    <source>
        <dbReference type="ARBA" id="ARBA00022475"/>
    </source>
</evidence>
<dbReference type="KEGG" id="nth:Nther_0929"/>
<evidence type="ECO:0000256" key="1">
    <source>
        <dbReference type="ARBA" id="ARBA00004651"/>
    </source>
</evidence>
<dbReference type="eggNOG" id="COG0398">
    <property type="taxonomic scope" value="Bacteria"/>
</dbReference>
<reference evidence="8 9" key="2">
    <citation type="journal article" date="2011" name="J. Bacteriol.">
        <title>Complete genome sequence of the anaerobic, halophilic alkalithermophile Natranaerobius thermophilus JW/NM-WN-LF.</title>
        <authorList>
            <person name="Zhao B."/>
            <person name="Mesbah N.M."/>
            <person name="Dalin E."/>
            <person name="Goodwin L."/>
            <person name="Nolan M."/>
            <person name="Pitluck S."/>
            <person name="Chertkov O."/>
            <person name="Brettin T.S."/>
            <person name="Han J."/>
            <person name="Larimer F.W."/>
            <person name="Land M.L."/>
            <person name="Hauser L."/>
            <person name="Kyrpides N."/>
            <person name="Wiegel J."/>
        </authorList>
    </citation>
    <scope>NUCLEOTIDE SEQUENCE [LARGE SCALE GENOMIC DNA]</scope>
    <source>
        <strain evidence="9">ATCC BAA-1301 / DSM 18059 / JW/NM-WN-LF</strain>
    </source>
</reference>
<evidence type="ECO:0000256" key="3">
    <source>
        <dbReference type="ARBA" id="ARBA00022692"/>
    </source>
</evidence>
<evidence type="ECO:0000259" key="7">
    <source>
        <dbReference type="Pfam" id="PF09335"/>
    </source>
</evidence>
<comment type="subcellular location">
    <subcellularLocation>
        <location evidence="1 6">Cell membrane</location>
        <topology evidence="1 6">Multi-pass membrane protein</topology>
    </subcellularLocation>
</comment>
<keyword evidence="2 6" id="KW-1003">Cell membrane</keyword>
<dbReference type="Pfam" id="PF09335">
    <property type="entry name" value="VTT_dom"/>
    <property type="match status" value="1"/>
</dbReference>
<evidence type="ECO:0000256" key="5">
    <source>
        <dbReference type="ARBA" id="ARBA00023136"/>
    </source>
</evidence>
<dbReference type="OrthoDB" id="9779114at2"/>
<keyword evidence="3 6" id="KW-0812">Transmembrane</keyword>
<comment type="similarity">
    <text evidence="6">Belongs to the TVP38/TMEM64 family.</text>
</comment>
<reference evidence="8 9" key="1">
    <citation type="submission" date="2008-04" db="EMBL/GenBank/DDBJ databases">
        <title>Complete sequence of chromosome of Natranaerobius thermophilus JW/NM-WN-LF.</title>
        <authorList>
            <consortium name="US DOE Joint Genome Institute"/>
            <person name="Copeland A."/>
            <person name="Lucas S."/>
            <person name="Lapidus A."/>
            <person name="Glavina del Rio T."/>
            <person name="Dalin E."/>
            <person name="Tice H."/>
            <person name="Bruce D."/>
            <person name="Goodwin L."/>
            <person name="Pitluck S."/>
            <person name="Chertkov O."/>
            <person name="Brettin T."/>
            <person name="Detter J.C."/>
            <person name="Han C."/>
            <person name="Kuske C.R."/>
            <person name="Schmutz J."/>
            <person name="Larimer F."/>
            <person name="Land M."/>
            <person name="Hauser L."/>
            <person name="Kyrpides N."/>
            <person name="Lykidis A."/>
            <person name="Mesbah N.M."/>
            <person name="Wiegel J."/>
        </authorList>
    </citation>
    <scope>NUCLEOTIDE SEQUENCE [LARGE SCALE GENOMIC DNA]</scope>
    <source>
        <strain evidence="9">ATCC BAA-1301 / DSM 18059 / JW/NM-WN-LF</strain>
    </source>
</reference>
<sequence length="246" mass="27833">MDKIHPGFKMKSLAQLLFCLLIFSTLYIILFFNSIDLTWFQDNLHILRSYADNNLFLTILIFFIIRFFFAVVSIPGSGVLTIVAGAIFGFLLASILVTISVSLGVFVVFLISRYALRDYLTRKFSDKLEYVEQVSRDHGASLLFLSRVTEIIPSFAINSLFALTPIKASTYYWISLVGLLPGILIYVNAGHQITEIQKLSDLISPKITISLAALGFIPLITSVFYKYICRRLLRGSDYDQLSKQTK</sequence>
<evidence type="ECO:0000313" key="9">
    <source>
        <dbReference type="Proteomes" id="UP000001683"/>
    </source>
</evidence>
<dbReference type="GO" id="GO:0005886">
    <property type="term" value="C:plasma membrane"/>
    <property type="evidence" value="ECO:0007669"/>
    <property type="project" value="UniProtKB-SubCell"/>
</dbReference>
<keyword evidence="4 6" id="KW-1133">Transmembrane helix</keyword>
<dbReference type="InterPro" id="IPR015414">
    <property type="entry name" value="TMEM64"/>
</dbReference>
<dbReference type="RefSeq" id="WP_012447392.1">
    <property type="nucleotide sequence ID" value="NC_010718.1"/>
</dbReference>
<evidence type="ECO:0000313" key="8">
    <source>
        <dbReference type="EMBL" id="ACB84514.1"/>
    </source>
</evidence>
<dbReference type="EMBL" id="CP001034">
    <property type="protein sequence ID" value="ACB84514.1"/>
    <property type="molecule type" value="Genomic_DNA"/>
</dbReference>
<protein>
    <recommendedName>
        <fullName evidence="6">TVP38/TMEM64 family membrane protein</fullName>
    </recommendedName>
</protein>
<dbReference type="AlphaFoldDB" id="B2A0F3"/>
<gene>
    <name evidence="8" type="ordered locus">Nther_0929</name>
</gene>
<keyword evidence="5 6" id="KW-0472">Membrane</keyword>
<proteinExistence type="inferred from homology"/>
<evidence type="ECO:0000256" key="4">
    <source>
        <dbReference type="ARBA" id="ARBA00022989"/>
    </source>
</evidence>
<dbReference type="Proteomes" id="UP000001683">
    <property type="component" value="Chromosome"/>
</dbReference>
<feature type="transmembrane region" description="Helical" evidence="6">
    <location>
        <begin position="55"/>
        <end position="74"/>
    </location>
</feature>
<organism evidence="8 9">
    <name type="scientific">Natranaerobius thermophilus (strain ATCC BAA-1301 / DSM 18059 / JW/NM-WN-LF)</name>
    <dbReference type="NCBI Taxonomy" id="457570"/>
    <lineage>
        <taxon>Bacteria</taxon>
        <taxon>Bacillati</taxon>
        <taxon>Bacillota</taxon>
        <taxon>Clostridia</taxon>
        <taxon>Natranaerobiales</taxon>
        <taxon>Natranaerobiaceae</taxon>
        <taxon>Natranaerobius</taxon>
    </lineage>
</organism>
<feature type="transmembrane region" description="Helical" evidence="6">
    <location>
        <begin position="170"/>
        <end position="187"/>
    </location>
</feature>
<evidence type="ECO:0000256" key="6">
    <source>
        <dbReference type="RuleBase" id="RU366058"/>
    </source>
</evidence>
<accession>B2A0F3</accession>
<feature type="transmembrane region" description="Helical" evidence="6">
    <location>
        <begin position="207"/>
        <end position="228"/>
    </location>
</feature>
<feature type="transmembrane region" description="Helical" evidence="6">
    <location>
        <begin position="12"/>
        <end position="35"/>
    </location>
</feature>
<keyword evidence="9" id="KW-1185">Reference proteome</keyword>
<feature type="domain" description="VTT" evidence="7">
    <location>
        <begin position="75"/>
        <end position="192"/>
    </location>
</feature>
<dbReference type="STRING" id="457570.Nther_0929"/>
<dbReference type="InterPro" id="IPR032816">
    <property type="entry name" value="VTT_dom"/>
</dbReference>
<feature type="transmembrane region" description="Helical" evidence="6">
    <location>
        <begin position="86"/>
        <end position="111"/>
    </location>
</feature>
<dbReference type="PANTHER" id="PTHR12677">
    <property type="entry name" value="GOLGI APPARATUS MEMBRANE PROTEIN TVP38-RELATED"/>
    <property type="match status" value="1"/>
</dbReference>
<name>B2A0F3_NATTJ</name>